<evidence type="ECO:0000313" key="3">
    <source>
        <dbReference type="EMBL" id="SPM42424.1"/>
    </source>
</evidence>
<dbReference type="Gene3D" id="3.40.50.620">
    <property type="entry name" value="HUPs"/>
    <property type="match status" value="2"/>
</dbReference>
<feature type="domain" description="UspA" evidence="2">
    <location>
        <begin position="8"/>
        <end position="139"/>
    </location>
</feature>
<dbReference type="Pfam" id="PF00582">
    <property type="entry name" value="Usp"/>
    <property type="match status" value="1"/>
</dbReference>
<dbReference type="EMBL" id="FUEZ01000004">
    <property type="protein sequence ID" value="SPM42424.1"/>
    <property type="molecule type" value="Genomic_DNA"/>
</dbReference>
<dbReference type="InterPro" id="IPR006016">
    <property type="entry name" value="UspA"/>
</dbReference>
<evidence type="ECO:0000256" key="1">
    <source>
        <dbReference type="ARBA" id="ARBA00008791"/>
    </source>
</evidence>
<comment type="similarity">
    <text evidence="1">Belongs to the universal stress protein A family.</text>
</comment>
<name>A0A2U3PF76_9MYCO</name>
<reference evidence="3 4" key="1">
    <citation type="submission" date="2017-01" db="EMBL/GenBank/DDBJ databases">
        <authorList>
            <consortium name="Urmite Genomes"/>
        </authorList>
    </citation>
    <scope>NUCLEOTIDE SEQUENCE [LARGE SCALE GENOMIC DNA]</scope>
    <source>
        <strain evidence="3 4">AB215</strain>
    </source>
</reference>
<dbReference type="PANTHER" id="PTHR46268">
    <property type="entry name" value="STRESS RESPONSE PROTEIN NHAX"/>
    <property type="match status" value="1"/>
</dbReference>
<dbReference type="PRINTS" id="PR01438">
    <property type="entry name" value="UNVRSLSTRESS"/>
</dbReference>
<dbReference type="InterPro" id="IPR006015">
    <property type="entry name" value="Universal_stress_UspA"/>
</dbReference>
<gene>
    <name evidence="3" type="ORF">MNAB215_4644</name>
</gene>
<organism evidence="3 4">
    <name type="scientific">Mycobacterium numidiamassiliense</name>
    <dbReference type="NCBI Taxonomy" id="1841861"/>
    <lineage>
        <taxon>Bacteria</taxon>
        <taxon>Bacillati</taxon>
        <taxon>Actinomycetota</taxon>
        <taxon>Actinomycetes</taxon>
        <taxon>Mycobacteriales</taxon>
        <taxon>Mycobacteriaceae</taxon>
        <taxon>Mycobacterium</taxon>
    </lineage>
</organism>
<dbReference type="Proteomes" id="UP000240424">
    <property type="component" value="Unassembled WGS sequence"/>
</dbReference>
<proteinExistence type="inferred from homology"/>
<evidence type="ECO:0000313" key="4">
    <source>
        <dbReference type="Proteomes" id="UP000240424"/>
    </source>
</evidence>
<evidence type="ECO:0000259" key="2">
    <source>
        <dbReference type="Pfam" id="PF00582"/>
    </source>
</evidence>
<dbReference type="InterPro" id="IPR014729">
    <property type="entry name" value="Rossmann-like_a/b/a_fold"/>
</dbReference>
<dbReference type="OrthoDB" id="3174546at2"/>
<dbReference type="STRING" id="1841861.GCA_900157365_02964"/>
<sequence>MFDRYPPKSVVVGVDGSRAAIRAARWAVDEVALTDTPLRLLYVTKPNPGASPAEAGAALVAAEEVIHNACSAIDEMGRPVKIETEIIEGHPVAGLIDASRSTTLLCVGDTGAAQHPDVWLGSTAKELAESGHCTVAIVRGDRRDTGAVGEGWIVALADESPDGIDVLQMALHEAQHRCAPLRVLTAAELPSSHFRDPDASDSHMQRCVDDYADVEIETFHSEGSFLNYLTEHAESIELAVIGAAQAGELRQLLGAPGAMALRDSHFSLLVVGFERPGR</sequence>
<dbReference type="PANTHER" id="PTHR46268:SF6">
    <property type="entry name" value="UNIVERSAL STRESS PROTEIN UP12"/>
    <property type="match status" value="1"/>
</dbReference>
<accession>A0A2U3PF76</accession>
<dbReference type="AlphaFoldDB" id="A0A2U3PF76"/>
<keyword evidence="4" id="KW-1185">Reference proteome</keyword>
<dbReference type="SUPFAM" id="SSF52402">
    <property type="entry name" value="Adenine nucleotide alpha hydrolases-like"/>
    <property type="match status" value="2"/>
</dbReference>
<dbReference type="RefSeq" id="WP_077080878.1">
    <property type="nucleotide sequence ID" value="NZ_FUEZ01000004.1"/>
</dbReference>
<protein>
    <submittedName>
        <fullName evidence="3">Universal stress protein UspA-like protein</fullName>
    </submittedName>
</protein>